<dbReference type="CDD" id="cd01876">
    <property type="entry name" value="YihA_EngB"/>
    <property type="match status" value="1"/>
</dbReference>
<evidence type="ECO:0000256" key="8">
    <source>
        <dbReference type="ARBA" id="ARBA00023210"/>
    </source>
</evidence>
<keyword evidence="5 10" id="KW-0547">Nucleotide-binding</keyword>
<comment type="similarity">
    <text evidence="2 10">Belongs to the TRAFAC class TrmE-Era-EngA-EngB-Septin-like GTPase superfamily. EngB GTPase family.</text>
</comment>
<evidence type="ECO:0000256" key="6">
    <source>
        <dbReference type="ARBA" id="ARBA00022842"/>
    </source>
</evidence>
<organism evidence="12 13">
    <name type="scientific">Halobacteriovorax vibrionivorans</name>
    <dbReference type="NCBI Taxonomy" id="2152716"/>
    <lineage>
        <taxon>Bacteria</taxon>
        <taxon>Pseudomonadati</taxon>
        <taxon>Bdellovibrionota</taxon>
        <taxon>Bacteriovoracia</taxon>
        <taxon>Bacteriovoracales</taxon>
        <taxon>Halobacteriovoraceae</taxon>
        <taxon>Halobacteriovorax</taxon>
    </lineage>
</organism>
<dbReference type="PANTHER" id="PTHR11649:SF13">
    <property type="entry name" value="ENGB-TYPE G DOMAIN-CONTAINING PROTEIN"/>
    <property type="match status" value="1"/>
</dbReference>
<evidence type="ECO:0000313" key="12">
    <source>
        <dbReference type="EMBL" id="RZF22044.1"/>
    </source>
</evidence>
<evidence type="ECO:0000256" key="2">
    <source>
        <dbReference type="ARBA" id="ARBA00009638"/>
    </source>
</evidence>
<comment type="function">
    <text evidence="10">Necessary for normal cell division and for the maintenance of normal septation.</text>
</comment>
<proteinExistence type="inferred from homology"/>
<keyword evidence="3 10" id="KW-0132">Cell division</keyword>
<evidence type="ECO:0000256" key="5">
    <source>
        <dbReference type="ARBA" id="ARBA00022741"/>
    </source>
</evidence>
<accession>A0ABY0IKG3</accession>
<dbReference type="InterPro" id="IPR027417">
    <property type="entry name" value="P-loop_NTPase"/>
</dbReference>
<evidence type="ECO:0000256" key="4">
    <source>
        <dbReference type="ARBA" id="ARBA00022723"/>
    </source>
</evidence>
<gene>
    <name evidence="12" type="primary">ysxC</name>
    <name evidence="10" type="synonym">engB</name>
    <name evidence="12" type="ORF">DAY19_10200</name>
</gene>
<dbReference type="HAMAP" id="MF_00321">
    <property type="entry name" value="GTPase_EngB"/>
    <property type="match status" value="1"/>
</dbReference>
<protein>
    <recommendedName>
        <fullName evidence="10">Probable GTP-binding protein EngB</fullName>
    </recommendedName>
</protein>
<dbReference type="SUPFAM" id="SSF52540">
    <property type="entry name" value="P-loop containing nucleoside triphosphate hydrolases"/>
    <property type="match status" value="1"/>
</dbReference>
<dbReference type="PANTHER" id="PTHR11649">
    <property type="entry name" value="MSS1/TRME-RELATED GTP-BINDING PROTEIN"/>
    <property type="match status" value="1"/>
</dbReference>
<dbReference type="EMBL" id="QDKL01000002">
    <property type="protein sequence ID" value="RZF22044.1"/>
    <property type="molecule type" value="Genomic_DNA"/>
</dbReference>
<keyword evidence="8 10" id="KW-0717">Septation</keyword>
<dbReference type="InterPro" id="IPR019987">
    <property type="entry name" value="GTP-bd_ribosome_bio_YsxC"/>
</dbReference>
<keyword evidence="4" id="KW-0479">Metal-binding</keyword>
<evidence type="ECO:0000259" key="11">
    <source>
        <dbReference type="PROSITE" id="PS51706"/>
    </source>
</evidence>
<dbReference type="Pfam" id="PF01926">
    <property type="entry name" value="MMR_HSR1"/>
    <property type="match status" value="1"/>
</dbReference>
<keyword evidence="6" id="KW-0460">Magnesium</keyword>
<dbReference type="Proteomes" id="UP000443582">
    <property type="component" value="Unassembled WGS sequence"/>
</dbReference>
<name>A0ABY0IKG3_9BACT</name>
<keyword evidence="7 10" id="KW-0342">GTP-binding</keyword>
<evidence type="ECO:0000256" key="3">
    <source>
        <dbReference type="ARBA" id="ARBA00022618"/>
    </source>
</evidence>
<dbReference type="RefSeq" id="WP_115362035.1">
    <property type="nucleotide sequence ID" value="NZ_QDKL01000002.1"/>
</dbReference>
<evidence type="ECO:0000256" key="10">
    <source>
        <dbReference type="HAMAP-Rule" id="MF_00321"/>
    </source>
</evidence>
<evidence type="ECO:0000256" key="9">
    <source>
        <dbReference type="ARBA" id="ARBA00023306"/>
    </source>
</evidence>
<dbReference type="Gene3D" id="3.40.50.300">
    <property type="entry name" value="P-loop containing nucleotide triphosphate hydrolases"/>
    <property type="match status" value="1"/>
</dbReference>
<feature type="domain" description="EngB-type G" evidence="11">
    <location>
        <begin position="30"/>
        <end position="215"/>
    </location>
</feature>
<sequence length="225" mass="25713">MEYKVARGTTKFKYGMTDSNQLVEWLNEEKPIGVSFIGRSNAGKSSTINSLFGKNTAVTSKTPGRTRQVNIFSFQLEKEGKPVEDLPPFYLFDLPGYGHAKVSKDMSAQWAHLMDEFFRNCGDQNLMLNLQDARHPNQKADLVFRDYLAPFGHEAFLLFNKLDKLKTQKERAALNKLKPEIFKQHKWVSQIHFISALKGKGLPQLEDAIVNYLLLQNELNKQASM</sequence>
<evidence type="ECO:0000256" key="7">
    <source>
        <dbReference type="ARBA" id="ARBA00023134"/>
    </source>
</evidence>
<keyword evidence="9 10" id="KW-0131">Cell cycle</keyword>
<comment type="cofactor">
    <cofactor evidence="1">
        <name>Mg(2+)</name>
        <dbReference type="ChEBI" id="CHEBI:18420"/>
    </cofactor>
</comment>
<dbReference type="PROSITE" id="PS51706">
    <property type="entry name" value="G_ENGB"/>
    <property type="match status" value="1"/>
</dbReference>
<dbReference type="NCBIfam" id="TIGR03598">
    <property type="entry name" value="GTPase_YsxC"/>
    <property type="match status" value="1"/>
</dbReference>
<dbReference type="InterPro" id="IPR030393">
    <property type="entry name" value="G_ENGB_dom"/>
</dbReference>
<reference evidence="13" key="1">
    <citation type="journal article" date="2019" name="Int. J. Syst. Evol. Microbiol.">
        <title>Halobacteriovorax valvorus sp. nov., a novel prokaryotic predator isolated from coastal seawater of China.</title>
        <authorList>
            <person name="Chen M.-X."/>
        </authorList>
    </citation>
    <scope>NUCLEOTIDE SEQUENCE [LARGE SCALE GENOMIC DNA]</scope>
    <source>
        <strain evidence="13">BL9</strain>
    </source>
</reference>
<evidence type="ECO:0000256" key="1">
    <source>
        <dbReference type="ARBA" id="ARBA00001946"/>
    </source>
</evidence>
<comment type="caution">
    <text evidence="12">The sequence shown here is derived from an EMBL/GenBank/DDBJ whole genome shotgun (WGS) entry which is preliminary data.</text>
</comment>
<evidence type="ECO:0000313" key="13">
    <source>
        <dbReference type="Proteomes" id="UP000443582"/>
    </source>
</evidence>
<keyword evidence="13" id="KW-1185">Reference proteome</keyword>
<dbReference type="InterPro" id="IPR006073">
    <property type="entry name" value="GTP-bd"/>
</dbReference>